<evidence type="ECO:0000313" key="11">
    <source>
        <dbReference type="EMBL" id="OLF13349.1"/>
    </source>
</evidence>
<keyword evidence="12" id="KW-1185">Reference proteome</keyword>
<evidence type="ECO:0000256" key="4">
    <source>
        <dbReference type="ARBA" id="ARBA00022679"/>
    </source>
</evidence>
<dbReference type="Proteomes" id="UP000185596">
    <property type="component" value="Unassembled WGS sequence"/>
</dbReference>
<dbReference type="CDD" id="cd16917">
    <property type="entry name" value="HATPase_UhpB-NarQ-NarX-like"/>
    <property type="match status" value="1"/>
</dbReference>
<dbReference type="RefSeq" id="WP_075128742.1">
    <property type="nucleotide sequence ID" value="NZ_MSIE01000057.1"/>
</dbReference>
<dbReference type="PANTHER" id="PTHR24421:SF10">
    <property type="entry name" value="NITRATE_NITRITE SENSOR PROTEIN NARQ"/>
    <property type="match status" value="1"/>
</dbReference>
<dbReference type="InterPro" id="IPR050482">
    <property type="entry name" value="Sensor_HK_TwoCompSys"/>
</dbReference>
<dbReference type="STRING" id="1912961.BU204_27940"/>
<dbReference type="GO" id="GO:0046983">
    <property type="term" value="F:protein dimerization activity"/>
    <property type="evidence" value="ECO:0007669"/>
    <property type="project" value="InterPro"/>
</dbReference>
<feature type="transmembrane region" description="Helical" evidence="9">
    <location>
        <begin position="12"/>
        <end position="29"/>
    </location>
</feature>
<evidence type="ECO:0000256" key="6">
    <source>
        <dbReference type="ARBA" id="ARBA00022777"/>
    </source>
</evidence>
<dbReference type="InterPro" id="IPR036890">
    <property type="entry name" value="HATPase_C_sf"/>
</dbReference>
<keyword evidence="4" id="KW-0808">Transferase</keyword>
<organism evidence="11 12">
    <name type="scientific">Actinophytocola xanthii</name>
    <dbReference type="NCBI Taxonomy" id="1912961"/>
    <lineage>
        <taxon>Bacteria</taxon>
        <taxon>Bacillati</taxon>
        <taxon>Actinomycetota</taxon>
        <taxon>Actinomycetes</taxon>
        <taxon>Pseudonocardiales</taxon>
        <taxon>Pseudonocardiaceae</taxon>
    </lineage>
</organism>
<dbReference type="EMBL" id="MSIE01000057">
    <property type="protein sequence ID" value="OLF13349.1"/>
    <property type="molecule type" value="Genomic_DNA"/>
</dbReference>
<protein>
    <recommendedName>
        <fullName evidence="2">histidine kinase</fullName>
        <ecNumber evidence="2">2.7.13.3</ecNumber>
    </recommendedName>
</protein>
<keyword evidence="5" id="KW-0547">Nucleotide-binding</keyword>
<dbReference type="GO" id="GO:0005524">
    <property type="term" value="F:ATP binding"/>
    <property type="evidence" value="ECO:0007669"/>
    <property type="project" value="UniProtKB-KW"/>
</dbReference>
<evidence type="ECO:0000256" key="7">
    <source>
        <dbReference type="ARBA" id="ARBA00022840"/>
    </source>
</evidence>
<dbReference type="GO" id="GO:0000155">
    <property type="term" value="F:phosphorelay sensor kinase activity"/>
    <property type="evidence" value="ECO:0007669"/>
    <property type="project" value="InterPro"/>
</dbReference>
<keyword evidence="9" id="KW-0472">Membrane</keyword>
<evidence type="ECO:0000313" key="12">
    <source>
        <dbReference type="Proteomes" id="UP000185596"/>
    </source>
</evidence>
<dbReference type="Gene3D" id="1.20.5.1930">
    <property type="match status" value="1"/>
</dbReference>
<sequence>MTVRSVRANRRVDVLFFALGLCFTALVVVDGAGQHLPLSTLGAEAALGGLSCVGVWLRRRRPVGFAVVTGVFSVYSVAAAGLALIALFTLTVHRRFAVAAPIVAGHLVAALLSPLVRPELPLTQGSEAVLAAVCVAAILAWGMYVRARRQSLHDRALRAESEKELLVTQARQLERNRIAREMHDVLAHRISLLSLHAGALELRLGARGDEDAEVAGVVRDCAHQALEDLREVIGVLRGDVLAADDAPDRPQPTLVDLPALVDESRRAGMRVQLDSAVAEPDAVPAVASRSAYRILQEGLTNARKHADGARVSVTVRGAAGEGLTVEVCNPGQPGSTAPGDIPGAGAGLIGLVERATLAGGRLEHGRTESGDFRLRAWLPWPT</sequence>
<keyword evidence="8" id="KW-0902">Two-component regulatory system</keyword>
<feature type="transmembrane region" description="Helical" evidence="9">
    <location>
        <begin position="96"/>
        <end position="116"/>
    </location>
</feature>
<gene>
    <name evidence="11" type="ORF">BU204_27940</name>
</gene>
<dbReference type="Gene3D" id="3.30.565.10">
    <property type="entry name" value="Histidine kinase-like ATPase, C-terminal domain"/>
    <property type="match status" value="1"/>
</dbReference>
<keyword evidence="3" id="KW-0597">Phosphoprotein</keyword>
<comment type="catalytic activity">
    <reaction evidence="1">
        <text>ATP + protein L-histidine = ADP + protein N-phospho-L-histidine.</text>
        <dbReference type="EC" id="2.7.13.3"/>
    </reaction>
</comment>
<keyword evidence="9" id="KW-0812">Transmembrane</keyword>
<reference evidence="11 12" key="1">
    <citation type="submission" date="2016-12" db="EMBL/GenBank/DDBJ databases">
        <title>The draft genome sequence of Actinophytocola sp. 11-183.</title>
        <authorList>
            <person name="Wang W."/>
            <person name="Yuan L."/>
        </authorList>
    </citation>
    <scope>NUCLEOTIDE SEQUENCE [LARGE SCALE GENOMIC DNA]</scope>
    <source>
        <strain evidence="11 12">11-183</strain>
    </source>
</reference>
<evidence type="ECO:0000256" key="5">
    <source>
        <dbReference type="ARBA" id="ARBA00022741"/>
    </source>
</evidence>
<evidence type="ECO:0000259" key="10">
    <source>
        <dbReference type="Pfam" id="PF07730"/>
    </source>
</evidence>
<evidence type="ECO:0000256" key="2">
    <source>
        <dbReference type="ARBA" id="ARBA00012438"/>
    </source>
</evidence>
<keyword evidence="6" id="KW-0418">Kinase</keyword>
<comment type="caution">
    <text evidence="11">The sequence shown here is derived from an EMBL/GenBank/DDBJ whole genome shotgun (WGS) entry which is preliminary data.</text>
</comment>
<dbReference type="GO" id="GO:0016020">
    <property type="term" value="C:membrane"/>
    <property type="evidence" value="ECO:0007669"/>
    <property type="project" value="InterPro"/>
</dbReference>
<evidence type="ECO:0000256" key="3">
    <source>
        <dbReference type="ARBA" id="ARBA00022553"/>
    </source>
</evidence>
<feature type="transmembrane region" description="Helical" evidence="9">
    <location>
        <begin position="64"/>
        <end position="90"/>
    </location>
</feature>
<dbReference type="SUPFAM" id="SSF55874">
    <property type="entry name" value="ATPase domain of HSP90 chaperone/DNA topoisomerase II/histidine kinase"/>
    <property type="match status" value="1"/>
</dbReference>
<dbReference type="InterPro" id="IPR011712">
    <property type="entry name" value="Sig_transdc_His_kin_sub3_dim/P"/>
</dbReference>
<keyword evidence="9" id="KW-1133">Transmembrane helix</keyword>
<feature type="domain" description="Signal transduction histidine kinase subgroup 3 dimerisation and phosphoacceptor" evidence="10">
    <location>
        <begin position="174"/>
        <end position="240"/>
    </location>
</feature>
<evidence type="ECO:0000256" key="1">
    <source>
        <dbReference type="ARBA" id="ARBA00000085"/>
    </source>
</evidence>
<feature type="transmembrane region" description="Helical" evidence="9">
    <location>
        <begin position="35"/>
        <end position="57"/>
    </location>
</feature>
<evidence type="ECO:0000256" key="9">
    <source>
        <dbReference type="SAM" id="Phobius"/>
    </source>
</evidence>
<feature type="transmembrane region" description="Helical" evidence="9">
    <location>
        <begin position="128"/>
        <end position="145"/>
    </location>
</feature>
<keyword evidence="7" id="KW-0067">ATP-binding</keyword>
<accession>A0A1Q8CG54</accession>
<name>A0A1Q8CG54_9PSEU</name>
<dbReference type="Pfam" id="PF07730">
    <property type="entry name" value="HisKA_3"/>
    <property type="match status" value="1"/>
</dbReference>
<evidence type="ECO:0000256" key="8">
    <source>
        <dbReference type="ARBA" id="ARBA00023012"/>
    </source>
</evidence>
<dbReference type="EC" id="2.7.13.3" evidence="2"/>
<dbReference type="OrthoDB" id="227596at2"/>
<dbReference type="PANTHER" id="PTHR24421">
    <property type="entry name" value="NITRATE/NITRITE SENSOR PROTEIN NARX-RELATED"/>
    <property type="match status" value="1"/>
</dbReference>
<dbReference type="AlphaFoldDB" id="A0A1Q8CG54"/>
<proteinExistence type="predicted"/>